<dbReference type="AlphaFoldDB" id="A0A183SAH3"/>
<name>A0A183SAH3_SCHSO</name>
<accession>A0A183SAH3</accession>
<dbReference type="EMBL" id="UYSU01001957">
    <property type="protein sequence ID" value="VDL87198.1"/>
    <property type="molecule type" value="Genomic_DNA"/>
</dbReference>
<evidence type="ECO:0000313" key="3">
    <source>
        <dbReference type="Proteomes" id="UP000275846"/>
    </source>
</evidence>
<evidence type="ECO:0000256" key="1">
    <source>
        <dbReference type="SAM" id="MobiDB-lite"/>
    </source>
</evidence>
<dbReference type="OrthoDB" id="10471321at2759"/>
<proteinExistence type="predicted"/>
<dbReference type="Proteomes" id="UP000275846">
    <property type="component" value="Unassembled WGS sequence"/>
</dbReference>
<evidence type="ECO:0000313" key="2">
    <source>
        <dbReference type="EMBL" id="VDL87198.1"/>
    </source>
</evidence>
<gene>
    <name evidence="2" type="ORF">SSLN_LOCUS1221</name>
</gene>
<sequence length="276" mass="30300">MPFPRDLDLSHLRSWLEIVYIPLFREYREKHREQQDQAIDVFGSHPAVAGRGDAPSDGPQDYSRLYPFPDLGPSPTLPPTTSTSYATVGYQDSRYCELASRLLFGGKGAFEHSLQISKSIHMVSQVQTVVGQAHEVPIPEDLALQMYDGRRFNGEGPLEEPSTDVDMVMLPSFTTEEPVSSDSTEIFSTSPSFRPSTRIGFLSLEEKSGEESTSLSCVEAIRLCCKGTGRISRDGSAACGHDLKGTVQNYSLATTKVAEQFAARLASVVLLSETAR</sequence>
<dbReference type="WBParaSite" id="SSLN_0000127001-mRNA-1">
    <property type="protein sequence ID" value="SSLN_0000127001-mRNA-1"/>
    <property type="gene ID" value="SSLN_0000127001"/>
</dbReference>
<evidence type="ECO:0000313" key="4">
    <source>
        <dbReference type="WBParaSite" id="SSLN_0000127001-mRNA-1"/>
    </source>
</evidence>
<protein>
    <submittedName>
        <fullName evidence="2 4">Uncharacterized protein</fullName>
    </submittedName>
</protein>
<feature type="region of interest" description="Disordered" evidence="1">
    <location>
        <begin position="45"/>
        <end position="64"/>
    </location>
</feature>
<reference evidence="2 3" key="2">
    <citation type="submission" date="2018-11" db="EMBL/GenBank/DDBJ databases">
        <authorList>
            <consortium name="Pathogen Informatics"/>
        </authorList>
    </citation>
    <scope>NUCLEOTIDE SEQUENCE [LARGE SCALE GENOMIC DNA]</scope>
    <source>
        <strain evidence="2 3">NST_G2</strain>
    </source>
</reference>
<reference evidence="4" key="1">
    <citation type="submission" date="2016-06" db="UniProtKB">
        <authorList>
            <consortium name="WormBaseParasite"/>
        </authorList>
    </citation>
    <scope>IDENTIFICATION</scope>
</reference>
<keyword evidence="3" id="KW-1185">Reference proteome</keyword>
<organism evidence="4">
    <name type="scientific">Schistocephalus solidus</name>
    <name type="common">Tapeworm</name>
    <dbReference type="NCBI Taxonomy" id="70667"/>
    <lineage>
        <taxon>Eukaryota</taxon>
        <taxon>Metazoa</taxon>
        <taxon>Spiralia</taxon>
        <taxon>Lophotrochozoa</taxon>
        <taxon>Platyhelminthes</taxon>
        <taxon>Cestoda</taxon>
        <taxon>Eucestoda</taxon>
        <taxon>Diphyllobothriidea</taxon>
        <taxon>Diphyllobothriidae</taxon>
        <taxon>Schistocephalus</taxon>
    </lineage>
</organism>